<dbReference type="GO" id="GO:0005524">
    <property type="term" value="F:ATP binding"/>
    <property type="evidence" value="ECO:0007669"/>
    <property type="project" value="InterPro"/>
</dbReference>
<keyword evidence="3" id="KW-1185">Reference proteome</keyword>
<dbReference type="SUPFAM" id="SSF56112">
    <property type="entry name" value="Protein kinase-like (PK-like)"/>
    <property type="match status" value="1"/>
</dbReference>
<evidence type="ECO:0000313" key="2">
    <source>
        <dbReference type="EMBL" id="KZT41081.1"/>
    </source>
</evidence>
<proteinExistence type="predicted"/>
<dbReference type="GO" id="GO:0004674">
    <property type="term" value="F:protein serine/threonine kinase activity"/>
    <property type="evidence" value="ECO:0007669"/>
    <property type="project" value="TreeGrafter"/>
</dbReference>
<dbReference type="Proteomes" id="UP000076798">
    <property type="component" value="Unassembled WGS sequence"/>
</dbReference>
<accession>A0A166FWZ0</accession>
<sequence length="478" mass="54406">MAAINAPTPTRPTTRQDVKELQKGCDVELEAVREDFQALLTHSGIEMLDQRTLTSHQDDIEALALELAKIRKRYKWQGALLPWSQQKHWAQASETHREIGAVGRRVATTQERLEQLKGKLVIRFQGGSVRFHEGRGPAGSFGEVKKVWLHAEGEQSRPMAMKLPTIRHSGEHDDVLRRFRREATIWRLLHHNHVNTLWDLKEPEDTTHGELLMLSPWADNEYGTATAFLQDKENCNQTLKVISDILSGLDYLHRHSFPVYHGDLKGNNVLIFGDSQNPVAKLTDFGLSKYCAPIVLSATLVGGNSFWTAPEIIVARYSHPQSTGTLTAQADIWAFGATAFELLTRSEIPFRDCKQTEMNKLLVSAPGLIDEEMTDYLQCIPVEIRGMIKACLSADPSGRPDSQSLKRVWHLTISQPSGIRFQEWTEVLTKISEPYCHYYPTSSKNPDGWSSWRMWMNERREERRGRYPKVKRVISVSS</sequence>
<dbReference type="OrthoDB" id="4062651at2759"/>
<keyword evidence="2" id="KW-0808">Transferase</keyword>
<dbReference type="STRING" id="1314776.A0A166FWZ0"/>
<reference evidence="2 3" key="1">
    <citation type="journal article" date="2016" name="Mol. Biol. Evol.">
        <title>Comparative Genomics of Early-Diverging Mushroom-Forming Fungi Provides Insights into the Origins of Lignocellulose Decay Capabilities.</title>
        <authorList>
            <person name="Nagy L.G."/>
            <person name="Riley R."/>
            <person name="Tritt A."/>
            <person name="Adam C."/>
            <person name="Daum C."/>
            <person name="Floudas D."/>
            <person name="Sun H."/>
            <person name="Yadav J.S."/>
            <person name="Pangilinan J."/>
            <person name="Larsson K.H."/>
            <person name="Matsuura K."/>
            <person name="Barry K."/>
            <person name="Labutti K."/>
            <person name="Kuo R."/>
            <person name="Ohm R.A."/>
            <person name="Bhattacharya S.S."/>
            <person name="Shirouzu T."/>
            <person name="Yoshinaga Y."/>
            <person name="Martin F.M."/>
            <person name="Grigoriev I.V."/>
            <person name="Hibbett D.S."/>
        </authorList>
    </citation>
    <scope>NUCLEOTIDE SEQUENCE [LARGE SCALE GENOMIC DNA]</scope>
    <source>
        <strain evidence="2 3">HHB10207 ss-3</strain>
    </source>
</reference>
<evidence type="ECO:0000259" key="1">
    <source>
        <dbReference type="PROSITE" id="PS50011"/>
    </source>
</evidence>
<dbReference type="InterPro" id="IPR011009">
    <property type="entry name" value="Kinase-like_dom_sf"/>
</dbReference>
<name>A0A166FWZ0_9AGAM</name>
<evidence type="ECO:0000313" key="3">
    <source>
        <dbReference type="Proteomes" id="UP000076798"/>
    </source>
</evidence>
<dbReference type="InterPro" id="IPR000719">
    <property type="entry name" value="Prot_kinase_dom"/>
</dbReference>
<dbReference type="SMART" id="SM00220">
    <property type="entry name" value="S_TKc"/>
    <property type="match status" value="1"/>
</dbReference>
<dbReference type="AlphaFoldDB" id="A0A166FWZ0"/>
<feature type="domain" description="Protein kinase" evidence="1">
    <location>
        <begin position="130"/>
        <end position="413"/>
    </location>
</feature>
<dbReference type="EMBL" id="KV428025">
    <property type="protein sequence ID" value="KZT41081.1"/>
    <property type="molecule type" value="Genomic_DNA"/>
</dbReference>
<dbReference type="Pfam" id="PF00069">
    <property type="entry name" value="Pkinase"/>
    <property type="match status" value="1"/>
</dbReference>
<organism evidence="2 3">
    <name type="scientific">Sistotremastrum suecicum HHB10207 ss-3</name>
    <dbReference type="NCBI Taxonomy" id="1314776"/>
    <lineage>
        <taxon>Eukaryota</taxon>
        <taxon>Fungi</taxon>
        <taxon>Dikarya</taxon>
        <taxon>Basidiomycota</taxon>
        <taxon>Agaricomycotina</taxon>
        <taxon>Agaricomycetes</taxon>
        <taxon>Sistotremastrales</taxon>
        <taxon>Sistotremastraceae</taxon>
        <taxon>Sistotremastrum</taxon>
    </lineage>
</organism>
<protein>
    <submittedName>
        <fullName evidence="2">Kinase-like protein</fullName>
    </submittedName>
</protein>
<keyword evidence="2" id="KW-0418">Kinase</keyword>
<dbReference type="InterPro" id="IPR051681">
    <property type="entry name" value="Ser/Thr_Kinases-Pseudokinases"/>
</dbReference>
<gene>
    <name evidence="2" type="ORF">SISSUDRAFT_1126812</name>
</gene>
<dbReference type="Gene3D" id="1.10.510.10">
    <property type="entry name" value="Transferase(Phosphotransferase) domain 1"/>
    <property type="match status" value="1"/>
</dbReference>
<dbReference type="InterPro" id="IPR008271">
    <property type="entry name" value="Ser/Thr_kinase_AS"/>
</dbReference>
<dbReference type="PANTHER" id="PTHR44329">
    <property type="entry name" value="SERINE/THREONINE-PROTEIN KINASE TNNI3K-RELATED"/>
    <property type="match status" value="1"/>
</dbReference>
<dbReference type="PROSITE" id="PS50011">
    <property type="entry name" value="PROTEIN_KINASE_DOM"/>
    <property type="match status" value="1"/>
</dbReference>
<dbReference type="PROSITE" id="PS00108">
    <property type="entry name" value="PROTEIN_KINASE_ST"/>
    <property type="match status" value="1"/>
</dbReference>